<protein>
    <submittedName>
        <fullName evidence="9">ABC transporter permease subunit</fullName>
    </submittedName>
</protein>
<feature type="transmembrane region" description="Helical" evidence="7">
    <location>
        <begin position="35"/>
        <end position="58"/>
    </location>
</feature>
<comment type="subcellular location">
    <subcellularLocation>
        <location evidence="1 7">Cell membrane</location>
        <topology evidence="1 7">Multi-pass membrane protein</topology>
    </subcellularLocation>
</comment>
<dbReference type="EMBL" id="CP084166">
    <property type="protein sequence ID" value="UJG40905.1"/>
    <property type="molecule type" value="Genomic_DNA"/>
</dbReference>
<feature type="transmembrane region" description="Helical" evidence="7">
    <location>
        <begin position="164"/>
        <end position="181"/>
    </location>
</feature>
<proteinExistence type="inferred from homology"/>
<evidence type="ECO:0000256" key="7">
    <source>
        <dbReference type="RuleBase" id="RU363032"/>
    </source>
</evidence>
<evidence type="ECO:0000256" key="3">
    <source>
        <dbReference type="ARBA" id="ARBA00022475"/>
    </source>
</evidence>
<dbReference type="InterPro" id="IPR035906">
    <property type="entry name" value="MetI-like_sf"/>
</dbReference>
<feature type="transmembrane region" description="Helical" evidence="7">
    <location>
        <begin position="380"/>
        <end position="399"/>
    </location>
</feature>
<evidence type="ECO:0000313" key="9">
    <source>
        <dbReference type="EMBL" id="UJG40905.1"/>
    </source>
</evidence>
<feature type="transmembrane region" description="Helical" evidence="7">
    <location>
        <begin position="544"/>
        <end position="565"/>
    </location>
</feature>
<feature type="domain" description="ABC transmembrane type-1" evidence="8">
    <location>
        <begin position="374"/>
        <end position="566"/>
    </location>
</feature>
<accession>A0A9Y1BL48</accession>
<feature type="transmembrane region" description="Helical" evidence="7">
    <location>
        <begin position="318"/>
        <end position="339"/>
    </location>
</feature>
<keyword evidence="4 7" id="KW-0812">Transmembrane</keyword>
<keyword evidence="3" id="KW-1003">Cell membrane</keyword>
<dbReference type="GO" id="GO:0005886">
    <property type="term" value="C:plasma membrane"/>
    <property type="evidence" value="ECO:0007669"/>
    <property type="project" value="UniProtKB-SubCell"/>
</dbReference>
<feature type="transmembrane region" description="Helical" evidence="7">
    <location>
        <begin position="411"/>
        <end position="434"/>
    </location>
</feature>
<evidence type="ECO:0000256" key="2">
    <source>
        <dbReference type="ARBA" id="ARBA00022448"/>
    </source>
</evidence>
<feature type="transmembrane region" description="Helical" evidence="7">
    <location>
        <begin position="490"/>
        <end position="511"/>
    </location>
</feature>
<feature type="transmembrane region" description="Helical" evidence="7">
    <location>
        <begin position="267"/>
        <end position="288"/>
    </location>
</feature>
<dbReference type="SUPFAM" id="SSF161098">
    <property type="entry name" value="MetI-like"/>
    <property type="match status" value="2"/>
</dbReference>
<feature type="domain" description="ABC transmembrane type-1" evidence="8">
    <location>
        <begin position="85"/>
        <end position="284"/>
    </location>
</feature>
<evidence type="ECO:0000256" key="5">
    <source>
        <dbReference type="ARBA" id="ARBA00022989"/>
    </source>
</evidence>
<dbReference type="Pfam" id="PF00528">
    <property type="entry name" value="BPD_transp_1"/>
    <property type="match status" value="2"/>
</dbReference>
<comment type="similarity">
    <text evidence="7">Belongs to the binding-protein-dependent transport system permease family.</text>
</comment>
<dbReference type="PROSITE" id="PS50928">
    <property type="entry name" value="ABC_TM1"/>
    <property type="match status" value="2"/>
</dbReference>
<gene>
    <name evidence="9" type="ORF">K9W45_00255</name>
</gene>
<dbReference type="PANTHER" id="PTHR30183">
    <property type="entry name" value="MOLYBDENUM TRANSPORT SYSTEM PERMEASE PROTEIN MODB"/>
    <property type="match status" value="1"/>
</dbReference>
<evidence type="ECO:0000256" key="4">
    <source>
        <dbReference type="ARBA" id="ARBA00022692"/>
    </source>
</evidence>
<dbReference type="Gene3D" id="1.10.3720.10">
    <property type="entry name" value="MetI-like"/>
    <property type="match status" value="2"/>
</dbReference>
<feature type="transmembrane region" description="Helical" evidence="7">
    <location>
        <begin position="78"/>
        <end position="111"/>
    </location>
</feature>
<feature type="transmembrane region" description="Helical" evidence="7">
    <location>
        <begin position="446"/>
        <end position="469"/>
    </location>
</feature>
<dbReference type="InterPro" id="IPR000515">
    <property type="entry name" value="MetI-like"/>
</dbReference>
<dbReference type="Proteomes" id="UP001201020">
    <property type="component" value="Chromosome"/>
</dbReference>
<evidence type="ECO:0000259" key="8">
    <source>
        <dbReference type="PROSITE" id="PS50928"/>
    </source>
</evidence>
<name>A0A9Y1BL48_9ARCH</name>
<sequence length="572" mass="63408">MFKTDKENIELFFRKTRLKIETFLSRNSVLLIGKIITISIFILIIIGPIFYLLLQIFLHWGEIYSKVFNDPILGNEAFLMMLRSIGLSLKVAGIVTFFDLIVGIPIAWVLARYNFKGKKILDTLVDMPMAVPTSALGFSIYLFWGTNNGISRLLNSNVGLVSQGTLLIILTHIAFTFPYVTRSIKGIIADLDINIEKAAKTLGAPPFTIARMISLPMVKESLLAGTVLAFTRSLGETGATLIVSGVYQTAPVVIVSWMKGLKIPTTAFLSLILIIISLLLLTAVRLFARKVGLPWNKVFPRFERKISSKKVARTRDSLSITLFFIFVFIPALFVVIYLFQWWNKSPFSGDHEAGMIYQVFQAPDKKIDSIVHAFVTSVEVALIVTIVNLVIATPMALLISKTKNDKLKGLLDTLIDIPLIIPSSALGFSIFFLWGSNGLHLLSPGFMMIIVSHISFTYAYCVRPLVGAFDAIPTMYDEAAFAFGSSRLTAFRTVTMPFLKSGLIAVSIMTFTRSMSETGATIIVQGVERTIPVLLVDFFEASTFPAAAFAASLLILISFLSLLLLRYVSKER</sequence>
<dbReference type="GO" id="GO:0055085">
    <property type="term" value="P:transmembrane transport"/>
    <property type="evidence" value="ECO:0007669"/>
    <property type="project" value="InterPro"/>
</dbReference>
<keyword evidence="2 7" id="KW-0813">Transport</keyword>
<reference evidence="9" key="1">
    <citation type="journal article" date="2022" name="Nat. Microbiol.">
        <title>Unique mobile elements and scalable gene flow at the prokaryote-eukaryote boundary revealed by circularized Asgard archaea genomes.</title>
        <authorList>
            <person name="Wu F."/>
            <person name="Speth D.R."/>
            <person name="Philosof A."/>
            <person name="Cremiere A."/>
            <person name="Narayanan A."/>
            <person name="Barco R.A."/>
            <person name="Connon S.A."/>
            <person name="Amend J.P."/>
            <person name="Antoshechkin I.A."/>
            <person name="Orphan V.J."/>
        </authorList>
    </citation>
    <scope>NUCLEOTIDE SEQUENCE</scope>
    <source>
        <strain evidence="9">PM71</strain>
    </source>
</reference>
<keyword evidence="6 7" id="KW-0472">Membrane</keyword>
<evidence type="ECO:0000256" key="1">
    <source>
        <dbReference type="ARBA" id="ARBA00004651"/>
    </source>
</evidence>
<dbReference type="AlphaFoldDB" id="A0A9Y1BL48"/>
<feature type="transmembrane region" description="Helical" evidence="7">
    <location>
        <begin position="123"/>
        <end position="144"/>
    </location>
</feature>
<dbReference type="PANTHER" id="PTHR30183:SF2">
    <property type="entry name" value="IRON UTILIZATION PROTEIN"/>
    <property type="match status" value="1"/>
</dbReference>
<dbReference type="CDD" id="cd06261">
    <property type="entry name" value="TM_PBP2"/>
    <property type="match status" value="2"/>
</dbReference>
<evidence type="ECO:0000256" key="6">
    <source>
        <dbReference type="ARBA" id="ARBA00023136"/>
    </source>
</evidence>
<keyword evidence="5 7" id="KW-1133">Transmembrane helix</keyword>
<organism evidence="9">
    <name type="scientific">Candidatus Heimdallarchaeum aukensis</name>
    <dbReference type="NCBI Taxonomy" id="2876573"/>
    <lineage>
        <taxon>Archaea</taxon>
        <taxon>Promethearchaeati</taxon>
        <taxon>Candidatus Heimdallarchaeota</taxon>
        <taxon>Candidatus Heimdallarchaeia (ex Rinke et al. 2021) (nom. nud.)</taxon>
        <taxon>Candidatus Heimdallarchaeales</taxon>
        <taxon>Candidatus Heimdallarchaeaceae</taxon>
        <taxon>Candidatus Heimdallarchaeum</taxon>
    </lineage>
</organism>